<comment type="caution">
    <text evidence="1">The sequence shown here is derived from an EMBL/GenBank/DDBJ whole genome shotgun (WGS) entry which is preliminary data.</text>
</comment>
<dbReference type="EMBL" id="PKPP01004639">
    <property type="protein sequence ID" value="PWA63442.1"/>
    <property type="molecule type" value="Genomic_DNA"/>
</dbReference>
<name>A0A2U1MQD6_ARTAN</name>
<sequence length="135" mass="16314">MAVWRERPKDQGSLGLKNSQTWNEVLLMKHIWNVAAKKDSLWVKWVNVESRSLWEVRIDSNSSWGWKTLLKLRDRVRQHIVFKERNMMLFQQSQRTEDTLFQLSVDSVKLKMMNFIVKNSADSRNVEKQWNKWFC</sequence>
<reference evidence="1 2" key="1">
    <citation type="journal article" date="2018" name="Mol. Plant">
        <title>The genome of Artemisia annua provides insight into the evolution of Asteraceae family and artemisinin biosynthesis.</title>
        <authorList>
            <person name="Shen Q."/>
            <person name="Zhang L."/>
            <person name="Liao Z."/>
            <person name="Wang S."/>
            <person name="Yan T."/>
            <person name="Shi P."/>
            <person name="Liu M."/>
            <person name="Fu X."/>
            <person name="Pan Q."/>
            <person name="Wang Y."/>
            <person name="Lv Z."/>
            <person name="Lu X."/>
            <person name="Zhang F."/>
            <person name="Jiang W."/>
            <person name="Ma Y."/>
            <person name="Chen M."/>
            <person name="Hao X."/>
            <person name="Li L."/>
            <person name="Tang Y."/>
            <person name="Lv G."/>
            <person name="Zhou Y."/>
            <person name="Sun X."/>
            <person name="Brodelius P.E."/>
            <person name="Rose J.K.C."/>
            <person name="Tang K."/>
        </authorList>
    </citation>
    <scope>NUCLEOTIDE SEQUENCE [LARGE SCALE GENOMIC DNA]</scope>
    <source>
        <strain evidence="2">cv. Huhao1</strain>
        <tissue evidence="1">Leaf</tissue>
    </source>
</reference>
<evidence type="ECO:0000313" key="2">
    <source>
        <dbReference type="Proteomes" id="UP000245207"/>
    </source>
</evidence>
<dbReference type="AlphaFoldDB" id="A0A2U1MQD6"/>
<dbReference type="Proteomes" id="UP000245207">
    <property type="component" value="Unassembled WGS sequence"/>
</dbReference>
<organism evidence="1 2">
    <name type="scientific">Artemisia annua</name>
    <name type="common">Sweet wormwood</name>
    <dbReference type="NCBI Taxonomy" id="35608"/>
    <lineage>
        <taxon>Eukaryota</taxon>
        <taxon>Viridiplantae</taxon>
        <taxon>Streptophyta</taxon>
        <taxon>Embryophyta</taxon>
        <taxon>Tracheophyta</taxon>
        <taxon>Spermatophyta</taxon>
        <taxon>Magnoliopsida</taxon>
        <taxon>eudicotyledons</taxon>
        <taxon>Gunneridae</taxon>
        <taxon>Pentapetalae</taxon>
        <taxon>asterids</taxon>
        <taxon>campanulids</taxon>
        <taxon>Asterales</taxon>
        <taxon>Asteraceae</taxon>
        <taxon>Asteroideae</taxon>
        <taxon>Anthemideae</taxon>
        <taxon>Artemisiinae</taxon>
        <taxon>Artemisia</taxon>
    </lineage>
</organism>
<proteinExistence type="predicted"/>
<protein>
    <recommendedName>
        <fullName evidence="3">RNA-directed DNA polymerase, eukaryota, Reverse transcriptase zinc-binding domain protein</fullName>
    </recommendedName>
</protein>
<gene>
    <name evidence="1" type="ORF">CTI12_AA355830</name>
</gene>
<evidence type="ECO:0008006" key="3">
    <source>
        <dbReference type="Google" id="ProtNLM"/>
    </source>
</evidence>
<dbReference type="OrthoDB" id="1748778at2759"/>
<accession>A0A2U1MQD6</accession>
<keyword evidence="2" id="KW-1185">Reference proteome</keyword>
<evidence type="ECO:0000313" key="1">
    <source>
        <dbReference type="EMBL" id="PWA63442.1"/>
    </source>
</evidence>